<evidence type="ECO:0000313" key="2">
    <source>
        <dbReference type="Proteomes" id="UP000823775"/>
    </source>
</evidence>
<keyword evidence="2" id="KW-1185">Reference proteome</keyword>
<gene>
    <name evidence="1" type="ORF">HAX54_039462</name>
</gene>
<accession>A0ABS8VMP4</accession>
<protein>
    <submittedName>
        <fullName evidence="1">Uncharacterized protein</fullName>
    </submittedName>
</protein>
<sequence>MISRRVLKRRESGKNLSYSVIEKSNDSSVTQGDPIPSTLFSLYTPSILWRWNKG</sequence>
<comment type="caution">
    <text evidence="1">The sequence shown here is derived from an EMBL/GenBank/DDBJ whole genome shotgun (WGS) entry which is preliminary data.</text>
</comment>
<organism evidence="1 2">
    <name type="scientific">Datura stramonium</name>
    <name type="common">Jimsonweed</name>
    <name type="synonym">Common thornapple</name>
    <dbReference type="NCBI Taxonomy" id="4076"/>
    <lineage>
        <taxon>Eukaryota</taxon>
        <taxon>Viridiplantae</taxon>
        <taxon>Streptophyta</taxon>
        <taxon>Embryophyta</taxon>
        <taxon>Tracheophyta</taxon>
        <taxon>Spermatophyta</taxon>
        <taxon>Magnoliopsida</taxon>
        <taxon>eudicotyledons</taxon>
        <taxon>Gunneridae</taxon>
        <taxon>Pentapetalae</taxon>
        <taxon>asterids</taxon>
        <taxon>lamiids</taxon>
        <taxon>Solanales</taxon>
        <taxon>Solanaceae</taxon>
        <taxon>Solanoideae</taxon>
        <taxon>Datureae</taxon>
        <taxon>Datura</taxon>
    </lineage>
</organism>
<dbReference type="EMBL" id="JACEIK010005477">
    <property type="protein sequence ID" value="MCE0481602.1"/>
    <property type="molecule type" value="Genomic_DNA"/>
</dbReference>
<reference evidence="1 2" key="1">
    <citation type="journal article" date="2021" name="BMC Genomics">
        <title>Datura genome reveals duplications of psychoactive alkaloid biosynthetic genes and high mutation rate following tissue culture.</title>
        <authorList>
            <person name="Rajewski A."/>
            <person name="Carter-House D."/>
            <person name="Stajich J."/>
            <person name="Litt A."/>
        </authorList>
    </citation>
    <scope>NUCLEOTIDE SEQUENCE [LARGE SCALE GENOMIC DNA]</scope>
    <source>
        <strain evidence="1">AR-01</strain>
    </source>
</reference>
<evidence type="ECO:0000313" key="1">
    <source>
        <dbReference type="EMBL" id="MCE0481602.1"/>
    </source>
</evidence>
<feature type="non-terminal residue" evidence="1">
    <location>
        <position position="54"/>
    </location>
</feature>
<dbReference type="Proteomes" id="UP000823775">
    <property type="component" value="Unassembled WGS sequence"/>
</dbReference>
<proteinExistence type="predicted"/>
<name>A0ABS8VMP4_DATST</name>